<dbReference type="eggNOG" id="ENOG502R6UB">
    <property type="taxonomic scope" value="Eukaryota"/>
</dbReference>
<dbReference type="VEuPathDB" id="FungiDB:MAPG_02708"/>
<reference evidence="4" key="1">
    <citation type="submission" date="2010-05" db="EMBL/GenBank/DDBJ databases">
        <title>The genome sequence of Magnaporthe poae strain ATCC 64411.</title>
        <authorList>
            <person name="Ma L.-J."/>
            <person name="Dead R."/>
            <person name="Young S."/>
            <person name="Zeng Q."/>
            <person name="Koehrsen M."/>
            <person name="Alvarado L."/>
            <person name="Berlin A."/>
            <person name="Chapman S.B."/>
            <person name="Chen Z."/>
            <person name="Freedman E."/>
            <person name="Gellesch M."/>
            <person name="Goldberg J."/>
            <person name="Griggs A."/>
            <person name="Gujja S."/>
            <person name="Heilman E.R."/>
            <person name="Heiman D."/>
            <person name="Hepburn T."/>
            <person name="Howarth C."/>
            <person name="Jen D."/>
            <person name="Larson L."/>
            <person name="Mehta T."/>
            <person name="Neiman D."/>
            <person name="Pearson M."/>
            <person name="Roberts A."/>
            <person name="Saif S."/>
            <person name="Shea T."/>
            <person name="Shenoy N."/>
            <person name="Sisk P."/>
            <person name="Stolte C."/>
            <person name="Sykes S."/>
            <person name="Walk T."/>
            <person name="White J."/>
            <person name="Yandava C."/>
            <person name="Haas B."/>
            <person name="Nusbaum C."/>
            <person name="Birren B."/>
        </authorList>
    </citation>
    <scope>NUCLEOTIDE SEQUENCE [LARGE SCALE GENOMIC DNA]</scope>
    <source>
        <strain evidence="4">ATCC 64411 / 73-15</strain>
    </source>
</reference>
<evidence type="ECO:0000313" key="4">
    <source>
        <dbReference type="Proteomes" id="UP000011715"/>
    </source>
</evidence>
<dbReference type="OMA" id="MELQCEE"/>
<sequence length="187" mass="20313">MRGLLLFAISIWTASALPSWTPPPRVLRSRQSACRDTPKSAHVTDFAAYFAADGDENKTTMSFSYADAGTGISTTCRRDPSRAPVYPIPGTLARYPCDNKLVEFSWVAENWLGKNQLSLIEASCPPPNVTDPQGRRGIEASGLVFLNMTCTESTGNGTRGPGRECKSPNFDATFSSLAPRPFPLGRH</sequence>
<organism evidence="3 4">
    <name type="scientific">Magnaporthiopsis poae (strain ATCC 64411 / 73-15)</name>
    <name type="common">Kentucky bluegrass fungus</name>
    <name type="synonym">Magnaporthe poae</name>
    <dbReference type="NCBI Taxonomy" id="644358"/>
    <lineage>
        <taxon>Eukaryota</taxon>
        <taxon>Fungi</taxon>
        <taxon>Dikarya</taxon>
        <taxon>Ascomycota</taxon>
        <taxon>Pezizomycotina</taxon>
        <taxon>Sordariomycetes</taxon>
        <taxon>Sordariomycetidae</taxon>
        <taxon>Magnaporthales</taxon>
        <taxon>Magnaporthaceae</taxon>
        <taxon>Magnaporthiopsis</taxon>
    </lineage>
</organism>
<reference evidence="2" key="2">
    <citation type="submission" date="2010-05" db="EMBL/GenBank/DDBJ databases">
        <title>The Genome Sequence of Magnaporthe poae strain ATCC 64411.</title>
        <authorList>
            <consortium name="The Broad Institute Genome Sequencing Platform"/>
            <consortium name="Broad Institute Genome Sequencing Center for Infectious Disease"/>
            <person name="Ma L.-J."/>
            <person name="Dead R."/>
            <person name="Young S."/>
            <person name="Zeng Q."/>
            <person name="Koehrsen M."/>
            <person name="Alvarado L."/>
            <person name="Berlin A."/>
            <person name="Chapman S.B."/>
            <person name="Chen Z."/>
            <person name="Freedman E."/>
            <person name="Gellesch M."/>
            <person name="Goldberg J."/>
            <person name="Griggs A."/>
            <person name="Gujja S."/>
            <person name="Heilman E.R."/>
            <person name="Heiman D."/>
            <person name="Hepburn T."/>
            <person name="Howarth C."/>
            <person name="Jen D."/>
            <person name="Larson L."/>
            <person name="Mehta T."/>
            <person name="Neiman D."/>
            <person name="Pearson M."/>
            <person name="Roberts A."/>
            <person name="Saif S."/>
            <person name="Shea T."/>
            <person name="Shenoy N."/>
            <person name="Sisk P."/>
            <person name="Stolte C."/>
            <person name="Sykes S."/>
            <person name="Walk T."/>
            <person name="White J."/>
            <person name="Yandava C."/>
            <person name="Haas B."/>
            <person name="Nusbaum C."/>
            <person name="Birren B."/>
        </authorList>
    </citation>
    <scope>NUCLEOTIDE SEQUENCE</scope>
    <source>
        <strain evidence="2">ATCC 64411</strain>
    </source>
</reference>
<evidence type="ECO:0000256" key="1">
    <source>
        <dbReference type="SAM" id="SignalP"/>
    </source>
</evidence>
<evidence type="ECO:0008006" key="5">
    <source>
        <dbReference type="Google" id="ProtNLM"/>
    </source>
</evidence>
<protein>
    <recommendedName>
        <fullName evidence="5">AA1-like domain-containing protein</fullName>
    </recommendedName>
</protein>
<evidence type="ECO:0000313" key="2">
    <source>
        <dbReference type="EMBL" id="KLU83655.1"/>
    </source>
</evidence>
<proteinExistence type="predicted"/>
<dbReference type="OrthoDB" id="5239982at2759"/>
<feature type="signal peptide" evidence="1">
    <location>
        <begin position="1"/>
        <end position="16"/>
    </location>
</feature>
<name>A0A0C4DS35_MAGP6</name>
<dbReference type="EnsemblFungi" id="MAPG_02708T0">
    <property type="protein sequence ID" value="MAPG_02708T0"/>
    <property type="gene ID" value="MAPG_02708"/>
</dbReference>
<dbReference type="EMBL" id="ADBL01000661">
    <property type="status" value="NOT_ANNOTATED_CDS"/>
    <property type="molecule type" value="Genomic_DNA"/>
</dbReference>
<dbReference type="EMBL" id="GL876967">
    <property type="protein sequence ID" value="KLU83655.1"/>
    <property type="molecule type" value="Genomic_DNA"/>
</dbReference>
<gene>
    <name evidence="2" type="ORF">MAPG_02708</name>
</gene>
<evidence type="ECO:0000313" key="3">
    <source>
        <dbReference type="EnsemblFungi" id="MAPG_02708T0"/>
    </source>
</evidence>
<dbReference type="AlphaFoldDB" id="A0A0C4DS35"/>
<dbReference type="Proteomes" id="UP000011715">
    <property type="component" value="Unassembled WGS sequence"/>
</dbReference>
<reference evidence="3" key="5">
    <citation type="submission" date="2015-06" db="UniProtKB">
        <authorList>
            <consortium name="EnsemblFungi"/>
        </authorList>
    </citation>
    <scope>IDENTIFICATION</scope>
    <source>
        <strain evidence="3">ATCC 64411</strain>
    </source>
</reference>
<accession>A0A0C4DS35</accession>
<reference evidence="2" key="3">
    <citation type="submission" date="2011-03" db="EMBL/GenBank/DDBJ databases">
        <title>Annotation of Magnaporthe poae ATCC 64411.</title>
        <authorList>
            <person name="Ma L.-J."/>
            <person name="Dead R."/>
            <person name="Young S.K."/>
            <person name="Zeng Q."/>
            <person name="Gargeya S."/>
            <person name="Fitzgerald M."/>
            <person name="Haas B."/>
            <person name="Abouelleil A."/>
            <person name="Alvarado L."/>
            <person name="Arachchi H.M."/>
            <person name="Berlin A."/>
            <person name="Brown A."/>
            <person name="Chapman S.B."/>
            <person name="Chen Z."/>
            <person name="Dunbar C."/>
            <person name="Freedman E."/>
            <person name="Gearin G."/>
            <person name="Gellesch M."/>
            <person name="Goldberg J."/>
            <person name="Griggs A."/>
            <person name="Gujja S."/>
            <person name="Heiman D."/>
            <person name="Howarth C."/>
            <person name="Larson L."/>
            <person name="Lui A."/>
            <person name="MacDonald P.J.P."/>
            <person name="Mehta T."/>
            <person name="Montmayeur A."/>
            <person name="Murphy C."/>
            <person name="Neiman D."/>
            <person name="Pearson M."/>
            <person name="Priest M."/>
            <person name="Roberts A."/>
            <person name="Saif S."/>
            <person name="Shea T."/>
            <person name="Shenoy N."/>
            <person name="Sisk P."/>
            <person name="Stolte C."/>
            <person name="Sykes S."/>
            <person name="Yandava C."/>
            <person name="Wortman J."/>
            <person name="Nusbaum C."/>
            <person name="Birren B."/>
        </authorList>
    </citation>
    <scope>NUCLEOTIDE SEQUENCE</scope>
    <source>
        <strain evidence="2">ATCC 64411</strain>
    </source>
</reference>
<keyword evidence="4" id="KW-1185">Reference proteome</keyword>
<keyword evidence="1" id="KW-0732">Signal</keyword>
<dbReference type="STRING" id="644358.A0A0C4DS35"/>
<reference evidence="3" key="4">
    <citation type="journal article" date="2015" name="G3 (Bethesda)">
        <title>Genome sequences of three phytopathogenic species of the Magnaporthaceae family of fungi.</title>
        <authorList>
            <person name="Okagaki L.H."/>
            <person name="Nunes C.C."/>
            <person name="Sailsbery J."/>
            <person name="Clay B."/>
            <person name="Brown D."/>
            <person name="John T."/>
            <person name="Oh Y."/>
            <person name="Young N."/>
            <person name="Fitzgerald M."/>
            <person name="Haas B.J."/>
            <person name="Zeng Q."/>
            <person name="Young S."/>
            <person name="Adiconis X."/>
            <person name="Fan L."/>
            <person name="Levin J.Z."/>
            <person name="Mitchell T.K."/>
            <person name="Okubara P.A."/>
            <person name="Farman M.L."/>
            <person name="Kohn L.M."/>
            <person name="Birren B."/>
            <person name="Ma L.-J."/>
            <person name="Dean R.A."/>
        </authorList>
    </citation>
    <scope>NUCLEOTIDE SEQUENCE</scope>
    <source>
        <strain evidence="3">ATCC 64411 / 73-15</strain>
    </source>
</reference>
<feature type="chain" id="PRO_5009385264" description="AA1-like domain-containing protein" evidence="1">
    <location>
        <begin position="17"/>
        <end position="187"/>
    </location>
</feature>